<protein>
    <submittedName>
        <fullName evidence="1">Uncharacterized protein</fullName>
    </submittedName>
</protein>
<geneLocation type="plasmid" evidence="1 2">
    <name>pHCG3</name>
</geneLocation>
<keyword evidence="2" id="KW-1185">Reference proteome</keyword>
<keyword evidence="1" id="KW-0614">Plasmid</keyword>
<evidence type="ECO:0000313" key="1">
    <source>
        <dbReference type="EMBL" id="AEI08156.1"/>
    </source>
</evidence>
<proteinExistence type="predicted"/>
<organism evidence="1 2">
    <name type="scientific">Afipia carboxidovorans (strain ATCC 49405 / DSM 1227 / KCTC 32145 / OM5)</name>
    <name type="common">Oligotropha carboxidovorans</name>
    <dbReference type="NCBI Taxonomy" id="504832"/>
    <lineage>
        <taxon>Bacteria</taxon>
        <taxon>Pseudomonadati</taxon>
        <taxon>Pseudomonadota</taxon>
        <taxon>Alphaproteobacteria</taxon>
        <taxon>Hyphomicrobiales</taxon>
        <taxon>Nitrobacteraceae</taxon>
        <taxon>Afipia</taxon>
    </lineage>
</organism>
<accession>F8C146</accession>
<reference evidence="1 2" key="2">
    <citation type="journal article" date="2011" name="J. Bacteriol.">
        <title>Complete genome sequences of the chemolithoautotrophic Oligotropha carboxidovorans strains OM4 and OM5.</title>
        <authorList>
            <person name="Volland S."/>
            <person name="Rachinger M."/>
            <person name="Strittmatter A."/>
            <person name="Daniel R."/>
            <person name="Gottschalk G."/>
            <person name="Meyer O."/>
        </authorList>
    </citation>
    <scope>NUCLEOTIDE SEQUENCE [LARGE SCALE GENOMIC DNA]</scope>
    <source>
        <strain evidence="2">ATCC 49405 / DSM 1227 / KCTC 32145 / OM5</strain>
        <plasmid evidence="1">pHCG3</plasmid>
    </source>
</reference>
<sequence length="70" mass="7950">MRLSLLYTCTILAELSRVYLNLIGVAERIANLFGMLDFAAATPTNMDHHAASSHLWPSFSRHVRPRRLLI</sequence>
<dbReference type="EMBL" id="CP002827">
    <property type="protein sequence ID" value="AEI08156.1"/>
    <property type="molecule type" value="Genomic_DNA"/>
</dbReference>
<reference evidence="1 2" key="1">
    <citation type="journal article" date="2003" name="Gene">
        <title>Complete nucleotide sequence of the circular megaplasmid pHCG3 of Oligotropha carboxidovorans: function in the chemolithoautotrophic utilization of CO, H(2) and CO(2).</title>
        <authorList>
            <person name="Fuhrmann S."/>
            <person name="Ferner M."/>
            <person name="Jeffke T."/>
            <person name="Henne A."/>
            <person name="Gottschalk G."/>
            <person name="Meyer O."/>
        </authorList>
    </citation>
    <scope>NUCLEOTIDE SEQUENCE [LARGE SCALE GENOMIC DNA]</scope>
    <source>
        <strain evidence="2">ATCC 49405 / DSM 1227 / KCTC 32145 / OM5</strain>
        <plasmid evidence="1">pHCG3</plasmid>
    </source>
</reference>
<evidence type="ECO:0000313" key="2">
    <source>
        <dbReference type="Proteomes" id="UP000007730"/>
    </source>
</evidence>
<name>F8C146_AFIC5</name>
<dbReference type="KEGG" id="ocg:OCA5_pHCG300830"/>
<gene>
    <name evidence="1" type="ordered locus">OCA5_pHCG300830</name>
</gene>
<dbReference type="Proteomes" id="UP000007730">
    <property type="component" value="Plasmid pHCG3"/>
</dbReference>
<dbReference type="AlphaFoldDB" id="F8C146"/>
<dbReference type="HOGENOM" id="CLU_2753936_0_0_5"/>